<evidence type="ECO:0000256" key="4">
    <source>
        <dbReference type="ARBA" id="ARBA00022729"/>
    </source>
</evidence>
<dbReference type="RefSeq" id="WP_092474947.1">
    <property type="nucleotide sequence ID" value="NZ_FOHN01000001.1"/>
</dbReference>
<keyword evidence="3" id="KW-0813">Transport</keyword>
<dbReference type="GO" id="GO:0030288">
    <property type="term" value="C:outer membrane-bounded periplasmic space"/>
    <property type="evidence" value="ECO:0007669"/>
    <property type="project" value="TreeGrafter"/>
</dbReference>
<dbReference type="GO" id="GO:1901678">
    <property type="term" value="P:iron coordination entity transport"/>
    <property type="evidence" value="ECO:0007669"/>
    <property type="project" value="UniProtKB-ARBA"/>
</dbReference>
<sequence>MKKRILIVAIACMVMSVAAGCSKNTDNQNAKKEETRVVTDAKGKVEIPAEPKRIVDLSGNSDTLDLLGFNVVGTCNSDAYDYTKLPSYLEETLKGAEILGYSMSDTVDVEAVIALNPDLIILSKAQEKSYDQLSEIAPAIMIELAKMDWKEDFMSVAKLMNREEAGKKWMADYEEKAASLGNEVKRLMGEDTTYLSFLASQGSIFIFDGAGLGSFMYEDLGLARPENLPKQENVSLPVVTMEGLAQINADVLIAAGTDEDYQKLDNSGIWRNLLAVKTDRYKKLPASPYFNQGYSPVGRQVLLEEVRSYIDENQ</sequence>
<keyword evidence="8" id="KW-1185">Reference proteome</keyword>
<dbReference type="PROSITE" id="PS50983">
    <property type="entry name" value="FE_B12_PBP"/>
    <property type="match status" value="1"/>
</dbReference>
<dbReference type="Gene3D" id="3.40.50.1980">
    <property type="entry name" value="Nitrogenase molybdenum iron protein domain"/>
    <property type="match status" value="2"/>
</dbReference>
<dbReference type="InterPro" id="IPR002491">
    <property type="entry name" value="ABC_transptr_periplasmic_BD"/>
</dbReference>
<evidence type="ECO:0000256" key="5">
    <source>
        <dbReference type="SAM" id="SignalP"/>
    </source>
</evidence>
<dbReference type="PANTHER" id="PTHR30532">
    <property type="entry name" value="IRON III DICITRATE-BINDING PERIPLASMIC PROTEIN"/>
    <property type="match status" value="1"/>
</dbReference>
<keyword evidence="4 5" id="KW-0732">Signal</keyword>
<comment type="subcellular location">
    <subcellularLocation>
        <location evidence="1">Cell envelope</location>
    </subcellularLocation>
</comment>
<evidence type="ECO:0000259" key="6">
    <source>
        <dbReference type="PROSITE" id="PS50983"/>
    </source>
</evidence>
<protein>
    <submittedName>
        <fullName evidence="7">Iron complex transport system substrate-binding protein</fullName>
    </submittedName>
</protein>
<feature type="signal peptide" evidence="5">
    <location>
        <begin position="1"/>
        <end position="19"/>
    </location>
</feature>
<evidence type="ECO:0000256" key="2">
    <source>
        <dbReference type="ARBA" id="ARBA00008814"/>
    </source>
</evidence>
<dbReference type="AlphaFoldDB" id="A0A1H9Y403"/>
<dbReference type="Proteomes" id="UP000199800">
    <property type="component" value="Unassembled WGS sequence"/>
</dbReference>
<name>A0A1H9Y403_9FIRM</name>
<dbReference type="PANTHER" id="PTHR30532:SF21">
    <property type="entry name" value="SIDEROPHORE-BINDING LIPOPROTEIN YFIY-RELATED"/>
    <property type="match status" value="1"/>
</dbReference>
<dbReference type="InterPro" id="IPR051313">
    <property type="entry name" value="Bact_iron-sidero_bind"/>
</dbReference>
<evidence type="ECO:0000256" key="3">
    <source>
        <dbReference type="ARBA" id="ARBA00022448"/>
    </source>
</evidence>
<dbReference type="STRING" id="29364.SAMN04487772_101122"/>
<evidence type="ECO:0000313" key="8">
    <source>
        <dbReference type="Proteomes" id="UP000199800"/>
    </source>
</evidence>
<dbReference type="Pfam" id="PF01497">
    <property type="entry name" value="Peripla_BP_2"/>
    <property type="match status" value="1"/>
</dbReference>
<accession>A0A1H9Y403</accession>
<feature type="chain" id="PRO_5038588173" evidence="5">
    <location>
        <begin position="20"/>
        <end position="314"/>
    </location>
</feature>
<feature type="domain" description="Fe/B12 periplasmic-binding" evidence="6">
    <location>
        <begin position="52"/>
        <end position="314"/>
    </location>
</feature>
<proteinExistence type="inferred from homology"/>
<gene>
    <name evidence="7" type="ORF">SAMN04487772_101122</name>
</gene>
<reference evidence="7 8" key="1">
    <citation type="submission" date="2016-10" db="EMBL/GenBank/DDBJ databases">
        <authorList>
            <person name="de Groot N.N."/>
        </authorList>
    </citation>
    <scope>NUCLEOTIDE SEQUENCE [LARGE SCALE GENOMIC DNA]</scope>
    <source>
        <strain evidence="7 8">DSM 1801</strain>
    </source>
</reference>
<dbReference type="SUPFAM" id="SSF53807">
    <property type="entry name" value="Helical backbone' metal receptor"/>
    <property type="match status" value="1"/>
</dbReference>
<evidence type="ECO:0000256" key="1">
    <source>
        <dbReference type="ARBA" id="ARBA00004196"/>
    </source>
</evidence>
<dbReference type="EMBL" id="FOHN01000001">
    <property type="protein sequence ID" value="SES63557.1"/>
    <property type="molecule type" value="Genomic_DNA"/>
</dbReference>
<evidence type="ECO:0000313" key="7">
    <source>
        <dbReference type="EMBL" id="SES63557.1"/>
    </source>
</evidence>
<organism evidence="7 8">
    <name type="scientific">[Clostridium] polysaccharolyticum</name>
    <dbReference type="NCBI Taxonomy" id="29364"/>
    <lineage>
        <taxon>Bacteria</taxon>
        <taxon>Bacillati</taxon>
        <taxon>Bacillota</taxon>
        <taxon>Clostridia</taxon>
        <taxon>Lachnospirales</taxon>
        <taxon>Lachnospiraceae</taxon>
    </lineage>
</organism>
<dbReference type="PROSITE" id="PS51257">
    <property type="entry name" value="PROKAR_LIPOPROTEIN"/>
    <property type="match status" value="1"/>
</dbReference>
<dbReference type="OrthoDB" id="9793175at2"/>
<comment type="similarity">
    <text evidence="2">Belongs to the bacterial solute-binding protein 8 family.</text>
</comment>